<dbReference type="PIRSF" id="PIRSF018296">
    <property type="entry name" value="Format_dh_formtn"/>
    <property type="match status" value="1"/>
</dbReference>
<evidence type="ECO:0000256" key="1">
    <source>
        <dbReference type="ARBA" id="ARBA00022490"/>
    </source>
</evidence>
<dbReference type="RefSeq" id="WP_267844964.1">
    <property type="nucleotide sequence ID" value="NZ_JAPMXC010000001.1"/>
</dbReference>
<dbReference type="Pfam" id="PF24859">
    <property type="entry name" value="FdhE_central"/>
    <property type="match status" value="1"/>
</dbReference>
<feature type="domain" description="FdhE central" evidence="3">
    <location>
        <begin position="201"/>
        <end position="239"/>
    </location>
</feature>
<proteinExistence type="predicted"/>
<dbReference type="PANTHER" id="PTHR37689">
    <property type="entry name" value="PROTEIN FDHE"/>
    <property type="match status" value="1"/>
</dbReference>
<feature type="domain" description="FdhE C-terminal" evidence="4">
    <location>
        <begin position="240"/>
        <end position="337"/>
    </location>
</feature>
<evidence type="ECO:0000313" key="6">
    <source>
        <dbReference type="Proteomes" id="UP001082899"/>
    </source>
</evidence>
<evidence type="ECO:0000259" key="4">
    <source>
        <dbReference type="Pfam" id="PF24860"/>
    </source>
</evidence>
<evidence type="ECO:0000259" key="2">
    <source>
        <dbReference type="Pfam" id="PF04216"/>
    </source>
</evidence>
<keyword evidence="6" id="KW-1185">Reference proteome</keyword>
<accession>A0ABT3ZH39</accession>
<dbReference type="InterPro" id="IPR056797">
    <property type="entry name" value="FdhE_central"/>
</dbReference>
<dbReference type="CDD" id="cd16341">
    <property type="entry name" value="FdhE"/>
    <property type="match status" value="1"/>
</dbReference>
<dbReference type="SUPFAM" id="SSF144020">
    <property type="entry name" value="FdhE-like"/>
    <property type="match status" value="1"/>
</dbReference>
<gene>
    <name evidence="5" type="primary">fdhE</name>
    <name evidence="5" type="ORF">OVY01_01005</name>
</gene>
<reference evidence="5" key="1">
    <citation type="submission" date="2022-11" db="EMBL/GenBank/DDBJ databases">
        <title>Robbsia betulipollinis sp. nov., isolated from pollen of birch (Betula pendula).</title>
        <authorList>
            <person name="Shi H."/>
            <person name="Ambika Manirajan B."/>
            <person name="Ratering S."/>
            <person name="Geissler-Plaum R."/>
            <person name="Schnell S."/>
        </authorList>
    </citation>
    <scope>NUCLEOTIDE SEQUENCE</scope>
    <source>
        <strain evidence="5">Bb-Pol-6</strain>
    </source>
</reference>
<keyword evidence="1" id="KW-0963">Cytoplasm</keyword>
<protein>
    <submittedName>
        <fullName evidence="5">Formate dehydrogenase accessory protein FdhE</fullName>
    </submittedName>
</protein>
<organism evidence="5 6">
    <name type="scientific">Robbsia betulipollinis</name>
    <dbReference type="NCBI Taxonomy" id="2981849"/>
    <lineage>
        <taxon>Bacteria</taxon>
        <taxon>Pseudomonadati</taxon>
        <taxon>Pseudomonadota</taxon>
        <taxon>Betaproteobacteria</taxon>
        <taxon>Burkholderiales</taxon>
        <taxon>Burkholderiaceae</taxon>
        <taxon>Robbsia</taxon>
    </lineage>
</organism>
<dbReference type="PANTHER" id="PTHR37689:SF1">
    <property type="entry name" value="PROTEIN FDHE"/>
    <property type="match status" value="1"/>
</dbReference>
<feature type="domain" description="FdhE N-terminal" evidence="2">
    <location>
        <begin position="18"/>
        <end position="193"/>
    </location>
</feature>
<dbReference type="NCBIfam" id="TIGR01562">
    <property type="entry name" value="FdhE"/>
    <property type="match status" value="1"/>
</dbReference>
<dbReference type="InterPro" id="IPR056796">
    <property type="entry name" value="FdhE_C"/>
</dbReference>
<dbReference type="InterPro" id="IPR056774">
    <property type="entry name" value="FdhE_N"/>
</dbReference>
<dbReference type="InterPro" id="IPR006452">
    <property type="entry name" value="Formate_DH_accessory"/>
</dbReference>
<comment type="caution">
    <text evidence="5">The sequence shown here is derived from an EMBL/GenBank/DDBJ whole genome shotgun (WGS) entry which is preliminary data.</text>
</comment>
<name>A0ABT3ZH39_9BURK</name>
<dbReference type="Proteomes" id="UP001082899">
    <property type="component" value="Unassembled WGS sequence"/>
</dbReference>
<dbReference type="Pfam" id="PF04216">
    <property type="entry name" value="FdhE_N"/>
    <property type="match status" value="1"/>
</dbReference>
<sequence>MQRILEAGQIESLDHSSIPRVRLPERYGAFGARATRMRRLAANSVAGIPVEPALGGYLNLMGRLADAQQGVLNGLTDSDVGPLDHDMIARSQAHSMPVLPASGPRQASWHVVFDRLLGALTAAADAAGANGADSPLGTTLRALQALSPAERDAAADAVLTGLAAPDAATAPFLFAALQVWWTERASRLQVTDIPYMEHPGLCPVCGSQPVASVVRIGGASQNYRYLQCGLCTTEFHMVRVKCTNCESTDTISYNGIVETGAPDVIEDAGAPGGKRPAADPAKFAKAETCGKCHCYRKIFYQEHDYDTEPLADDLASLSLDVLMTEAGYERISGNPLFWLDDATS</sequence>
<dbReference type="EMBL" id="JAPMXC010000001">
    <property type="protein sequence ID" value="MCY0385839.1"/>
    <property type="molecule type" value="Genomic_DNA"/>
</dbReference>
<dbReference type="Pfam" id="PF24860">
    <property type="entry name" value="FdhE_C"/>
    <property type="match status" value="1"/>
</dbReference>
<evidence type="ECO:0000259" key="3">
    <source>
        <dbReference type="Pfam" id="PF24859"/>
    </source>
</evidence>
<dbReference type="InterPro" id="IPR024064">
    <property type="entry name" value="FdhE-like_sf"/>
</dbReference>
<dbReference type="Gene3D" id="3.90.1670.10">
    <property type="entry name" value="FdhE-like domain"/>
    <property type="match status" value="1"/>
</dbReference>
<evidence type="ECO:0000313" key="5">
    <source>
        <dbReference type="EMBL" id="MCY0385839.1"/>
    </source>
</evidence>